<evidence type="ECO:0000259" key="1">
    <source>
        <dbReference type="Pfam" id="PF01930"/>
    </source>
</evidence>
<proteinExistence type="predicted"/>
<dbReference type="NCBIfam" id="TIGR04328">
    <property type="entry name" value="cas4_PREFRAN"/>
    <property type="match status" value="1"/>
</dbReference>
<comment type="caution">
    <text evidence="2">The sequence shown here is derived from an EMBL/GenBank/DDBJ whole genome shotgun (WGS) entry which is preliminary data.</text>
</comment>
<dbReference type="EMBL" id="PEXQ01000060">
    <property type="protein sequence ID" value="PIU14813.1"/>
    <property type="molecule type" value="Genomic_DNA"/>
</dbReference>
<dbReference type="InterPro" id="IPR027616">
    <property type="entry name" value="Cas4_PREFRAN"/>
</dbReference>
<gene>
    <name evidence="2" type="primary">cas4</name>
    <name evidence="2" type="ORF">COT20_02410</name>
</gene>
<sequence>MDDYIQISKLNDFVFCPFSLYFHSVYEEFSQSVCHTSCQTRGKIVHRCFDEANYSTASKYLQGLEVYSEKYRLCGKIDLFNKESGVLMERKNKISKIYDGYLYQLYAQYFCLSEMGYSVKGLALYSLSDNKKSEVNLPDNEEIEKFENLISKIRSFDLKNFKQPSKAKCDNCIYRQLCFS</sequence>
<dbReference type="Pfam" id="PF01930">
    <property type="entry name" value="Cas_Cas4"/>
    <property type="match status" value="1"/>
</dbReference>
<reference evidence="3" key="1">
    <citation type="submission" date="2017-09" db="EMBL/GenBank/DDBJ databases">
        <title>Depth-based differentiation of microbial function through sediment-hosted aquifers and enrichment of novel symbionts in the deep terrestrial subsurface.</title>
        <authorList>
            <person name="Probst A.J."/>
            <person name="Ladd B."/>
            <person name="Jarett J.K."/>
            <person name="Geller-Mcgrath D.E."/>
            <person name="Sieber C.M.K."/>
            <person name="Emerson J.B."/>
            <person name="Anantharaman K."/>
            <person name="Thomas B.C."/>
            <person name="Malmstrom R."/>
            <person name="Stieglmeier M."/>
            <person name="Klingl A."/>
            <person name="Woyke T."/>
            <person name="Ryan C.M."/>
            <person name="Banfield J.F."/>
        </authorList>
    </citation>
    <scope>NUCLEOTIDE SEQUENCE [LARGE SCALE GENOMIC DNA]</scope>
</reference>
<feature type="domain" description="DUF83" evidence="1">
    <location>
        <begin position="7"/>
        <end position="179"/>
    </location>
</feature>
<dbReference type="InterPro" id="IPR011604">
    <property type="entry name" value="PDDEXK-like_dom_sf"/>
</dbReference>
<protein>
    <submittedName>
        <fullName evidence="2">Type V CRISPR-associated protein Cas4</fullName>
    </submittedName>
</protein>
<dbReference type="Proteomes" id="UP000229784">
    <property type="component" value="Unassembled WGS sequence"/>
</dbReference>
<name>A0A2M6XU41_9BACT</name>
<organism evidence="2 3">
    <name type="scientific">bacterium (Candidatus Gribaldobacteria) CG08_land_8_20_14_0_20_39_15</name>
    <dbReference type="NCBI Taxonomy" id="2014273"/>
    <lineage>
        <taxon>Bacteria</taxon>
        <taxon>Candidatus Gribaldobacteria</taxon>
    </lineage>
</organism>
<evidence type="ECO:0000313" key="3">
    <source>
        <dbReference type="Proteomes" id="UP000229784"/>
    </source>
</evidence>
<dbReference type="InterPro" id="IPR022765">
    <property type="entry name" value="Dna2/Cas4_DUF83"/>
</dbReference>
<dbReference type="Gene3D" id="3.90.320.10">
    <property type="match status" value="1"/>
</dbReference>
<accession>A0A2M6XU41</accession>
<dbReference type="AlphaFoldDB" id="A0A2M6XU41"/>
<evidence type="ECO:0000313" key="2">
    <source>
        <dbReference type="EMBL" id="PIU14813.1"/>
    </source>
</evidence>